<keyword evidence="2" id="KW-1133">Transmembrane helix</keyword>
<keyword evidence="2" id="KW-0472">Membrane</keyword>
<protein>
    <submittedName>
        <fullName evidence="3">Uncharacterized protein</fullName>
    </submittedName>
</protein>
<evidence type="ECO:0000256" key="2">
    <source>
        <dbReference type="SAM" id="Phobius"/>
    </source>
</evidence>
<feature type="transmembrane region" description="Helical" evidence="2">
    <location>
        <begin position="46"/>
        <end position="69"/>
    </location>
</feature>
<dbReference type="GO" id="GO:0016020">
    <property type="term" value="C:membrane"/>
    <property type="evidence" value="ECO:0007669"/>
    <property type="project" value="InterPro"/>
</dbReference>
<reference evidence="3 4" key="1">
    <citation type="submission" date="2020-08" db="EMBL/GenBank/DDBJ databases">
        <authorList>
            <person name="Koutsovoulos G."/>
            <person name="Danchin GJ E."/>
        </authorList>
    </citation>
    <scope>NUCLEOTIDE SEQUENCE [LARGE SCALE GENOMIC DNA]</scope>
</reference>
<feature type="transmembrane region" description="Helical" evidence="2">
    <location>
        <begin position="110"/>
        <end position="133"/>
    </location>
</feature>
<dbReference type="AlphaFoldDB" id="A0A6V7UZ57"/>
<dbReference type="EMBL" id="CAJEWN010000131">
    <property type="protein sequence ID" value="CAD2167739.1"/>
    <property type="molecule type" value="Genomic_DNA"/>
</dbReference>
<sequence length="158" mass="18286">MSVILIVQSISIIGFETFRIIAIIETLIVCDVYYSGSIITQKCGFFFVLIRNFVGHILLIERLLATCFYRSYEHYRKAHFSVVWITIVVLLSILNSISSMKSNDLTFTNIITSILMVMLNLIEFLTILAIGFYNKYKYNNHMPQGNNYSLSEKYQVIL</sequence>
<evidence type="ECO:0000256" key="1">
    <source>
        <dbReference type="ARBA" id="ARBA00006803"/>
    </source>
</evidence>
<evidence type="ECO:0000313" key="3">
    <source>
        <dbReference type="EMBL" id="CAD2167739.1"/>
    </source>
</evidence>
<accession>A0A6V7UZ57</accession>
<name>A0A6V7UZ57_MELEN</name>
<feature type="transmembrane region" description="Helical" evidence="2">
    <location>
        <begin position="81"/>
        <end position="98"/>
    </location>
</feature>
<gene>
    <name evidence="3" type="ORF">MENT_LOCUS19046</name>
</gene>
<keyword evidence="2" id="KW-0812">Transmembrane</keyword>
<comment type="similarity">
    <text evidence="1">Belongs to the nematode receptor-like protein sre family.</text>
</comment>
<comment type="caution">
    <text evidence="3">The sequence shown here is derived from an EMBL/GenBank/DDBJ whole genome shotgun (WGS) entry which is preliminary data.</text>
</comment>
<dbReference type="Proteomes" id="UP000580250">
    <property type="component" value="Unassembled WGS sequence"/>
</dbReference>
<dbReference type="GO" id="GO:0007606">
    <property type="term" value="P:sensory perception of chemical stimulus"/>
    <property type="evidence" value="ECO:0007669"/>
    <property type="project" value="InterPro"/>
</dbReference>
<evidence type="ECO:0000313" key="4">
    <source>
        <dbReference type="Proteomes" id="UP000580250"/>
    </source>
</evidence>
<dbReference type="InterPro" id="IPR004151">
    <property type="entry name" value="7TM_GPCR_serpentine_rcpt_Sre"/>
</dbReference>
<proteinExistence type="inferred from homology"/>
<feature type="transmembrane region" description="Helical" evidence="2">
    <location>
        <begin position="12"/>
        <end position="34"/>
    </location>
</feature>
<organism evidence="3 4">
    <name type="scientific">Meloidogyne enterolobii</name>
    <name type="common">Root-knot nematode worm</name>
    <name type="synonym">Meloidogyne mayaguensis</name>
    <dbReference type="NCBI Taxonomy" id="390850"/>
    <lineage>
        <taxon>Eukaryota</taxon>
        <taxon>Metazoa</taxon>
        <taxon>Ecdysozoa</taxon>
        <taxon>Nematoda</taxon>
        <taxon>Chromadorea</taxon>
        <taxon>Rhabditida</taxon>
        <taxon>Tylenchina</taxon>
        <taxon>Tylenchomorpha</taxon>
        <taxon>Tylenchoidea</taxon>
        <taxon>Meloidogynidae</taxon>
        <taxon>Meloidogyninae</taxon>
        <taxon>Meloidogyne</taxon>
    </lineage>
</organism>
<dbReference type="OrthoDB" id="5877454at2759"/>
<dbReference type="Pfam" id="PF03125">
    <property type="entry name" value="Sre"/>
    <property type="match status" value="1"/>
</dbReference>